<proteinExistence type="inferred from homology"/>
<evidence type="ECO:0000256" key="6">
    <source>
        <dbReference type="ARBA" id="ARBA00022989"/>
    </source>
</evidence>
<feature type="transmembrane region" description="Helical" evidence="8">
    <location>
        <begin position="347"/>
        <end position="367"/>
    </location>
</feature>
<comment type="caution">
    <text evidence="9">The sequence shown here is derived from an EMBL/GenBank/DDBJ whole genome shotgun (WGS) entry which is preliminary data.</text>
</comment>
<feature type="transmembrane region" description="Helical" evidence="8">
    <location>
        <begin position="277"/>
        <end position="294"/>
    </location>
</feature>
<feature type="transmembrane region" description="Helical" evidence="8">
    <location>
        <begin position="314"/>
        <end position="335"/>
    </location>
</feature>
<protein>
    <submittedName>
        <fullName evidence="9">BCCT family transporter</fullName>
    </submittedName>
</protein>
<dbReference type="PANTHER" id="PTHR30047">
    <property type="entry name" value="HIGH-AFFINITY CHOLINE TRANSPORT PROTEIN-RELATED"/>
    <property type="match status" value="1"/>
</dbReference>
<evidence type="ECO:0000256" key="4">
    <source>
        <dbReference type="ARBA" id="ARBA00022475"/>
    </source>
</evidence>
<keyword evidence="6 8" id="KW-1133">Transmembrane helix</keyword>
<comment type="similarity">
    <text evidence="2">Belongs to the BCCT transporter (TC 2.A.15) family.</text>
</comment>
<dbReference type="InterPro" id="IPR000060">
    <property type="entry name" value="BCCT_transptr"/>
</dbReference>
<name>A0A3R5ZBG7_9FIRM</name>
<feature type="transmembrane region" description="Helical" evidence="8">
    <location>
        <begin position="91"/>
        <end position="116"/>
    </location>
</feature>
<evidence type="ECO:0000256" key="8">
    <source>
        <dbReference type="SAM" id="Phobius"/>
    </source>
</evidence>
<dbReference type="GO" id="GO:0022857">
    <property type="term" value="F:transmembrane transporter activity"/>
    <property type="evidence" value="ECO:0007669"/>
    <property type="project" value="InterPro"/>
</dbReference>
<keyword evidence="7 8" id="KW-0472">Membrane</keyword>
<evidence type="ECO:0000313" key="10">
    <source>
        <dbReference type="Proteomes" id="UP000285820"/>
    </source>
</evidence>
<dbReference type="GO" id="GO:0005886">
    <property type="term" value="C:plasma membrane"/>
    <property type="evidence" value="ECO:0007669"/>
    <property type="project" value="UniProtKB-SubCell"/>
</dbReference>
<dbReference type="Pfam" id="PF02028">
    <property type="entry name" value="BCCT"/>
    <property type="match status" value="1"/>
</dbReference>
<keyword evidence="4" id="KW-1003">Cell membrane</keyword>
<accession>A0A3R5ZBG7</accession>
<organism evidence="9 10">
    <name type="scientific">Roseburia inulinivorans</name>
    <dbReference type="NCBI Taxonomy" id="360807"/>
    <lineage>
        <taxon>Bacteria</taxon>
        <taxon>Bacillati</taxon>
        <taxon>Bacillota</taxon>
        <taxon>Clostridia</taxon>
        <taxon>Lachnospirales</taxon>
        <taxon>Lachnospiraceae</taxon>
        <taxon>Roseburia</taxon>
    </lineage>
</organism>
<reference evidence="9 10" key="1">
    <citation type="submission" date="2018-08" db="EMBL/GenBank/DDBJ databases">
        <title>A genome reference for cultivated species of the human gut microbiota.</title>
        <authorList>
            <person name="Zou Y."/>
            <person name="Xue W."/>
            <person name="Luo G."/>
        </authorList>
    </citation>
    <scope>NUCLEOTIDE SEQUENCE [LARGE SCALE GENOMIC DNA]</scope>
    <source>
        <strain evidence="9 10">AF24-4</strain>
    </source>
</reference>
<sequence length="504" mass="56360">MEKDLWKKLDKVILFVPLAIIIALCIVFLVYPENSSQILNLVRIFLGNDFGLYYIILGVGAVAVSIYIAFSRYGKIKLGNIEKPIYGDFKWGAMIFTSTMAADILFYSLCEWMLYGNDPYITEMGGMQKWAPTYCLFHWGPIAWSFYIVLAVAFGFMIHVRGRDKQKFSEACRPILGKLVDGWCGKLIDLLAVIALLAGTATTFSVSCPLLSAAISQVFHIPNTVVLTVLLLIVIAFVYTMTVWFGMKGVARLASVCAYLFFFLLAYVLFGGGECRYILETGFSSVGSLIQNFIGMATWTDPLRENSFVQNWSIFYWAYWMAWCIATPFFIGVISKGRTIKNTVLGAYGYGLAGSFTSFIVLGNYGLAQQMKGNINAIEMLNEGQPVTDVILTILNTLPGANFVILVLVVTMISFYATTFDALTMVVSCYSYKHLRSDEVSDKRVRTFWAVLFILFPIALIFRENSMSNLQSVAIIAAFPIGIIICIIVAGFFKDAKQYLDEKK</sequence>
<evidence type="ECO:0000313" key="9">
    <source>
        <dbReference type="EMBL" id="RGR66978.1"/>
    </source>
</evidence>
<dbReference type="EMBL" id="QRUN01000017">
    <property type="protein sequence ID" value="RGR66978.1"/>
    <property type="molecule type" value="Genomic_DNA"/>
</dbReference>
<feature type="transmembrane region" description="Helical" evidence="8">
    <location>
        <begin position="12"/>
        <end position="31"/>
    </location>
</feature>
<evidence type="ECO:0000256" key="1">
    <source>
        <dbReference type="ARBA" id="ARBA00004651"/>
    </source>
</evidence>
<dbReference type="RefSeq" id="WP_118126559.1">
    <property type="nucleotide sequence ID" value="NZ_CATYLF010000035.1"/>
</dbReference>
<dbReference type="PANTHER" id="PTHR30047:SF7">
    <property type="entry name" value="HIGH-AFFINITY CHOLINE TRANSPORT PROTEIN"/>
    <property type="match status" value="1"/>
</dbReference>
<gene>
    <name evidence="9" type="ORF">DWY29_11505</name>
</gene>
<feature type="transmembrane region" description="Helical" evidence="8">
    <location>
        <begin position="444"/>
        <end position="462"/>
    </location>
</feature>
<feature type="transmembrane region" description="Helical" evidence="8">
    <location>
        <begin position="51"/>
        <end position="70"/>
    </location>
</feature>
<dbReference type="AlphaFoldDB" id="A0A3R5ZBG7"/>
<dbReference type="Proteomes" id="UP000285820">
    <property type="component" value="Unassembled WGS sequence"/>
</dbReference>
<keyword evidence="5 8" id="KW-0812">Transmembrane</keyword>
<feature type="transmembrane region" description="Helical" evidence="8">
    <location>
        <begin position="474"/>
        <end position="493"/>
    </location>
</feature>
<evidence type="ECO:0000256" key="2">
    <source>
        <dbReference type="ARBA" id="ARBA00005658"/>
    </source>
</evidence>
<keyword evidence="3" id="KW-0813">Transport</keyword>
<comment type="subcellular location">
    <subcellularLocation>
        <location evidence="1">Cell membrane</location>
        <topology evidence="1">Multi-pass membrane protein</topology>
    </subcellularLocation>
</comment>
<feature type="transmembrane region" description="Helical" evidence="8">
    <location>
        <begin position="225"/>
        <end position="247"/>
    </location>
</feature>
<evidence type="ECO:0000256" key="3">
    <source>
        <dbReference type="ARBA" id="ARBA00022448"/>
    </source>
</evidence>
<evidence type="ECO:0000256" key="5">
    <source>
        <dbReference type="ARBA" id="ARBA00022692"/>
    </source>
</evidence>
<evidence type="ECO:0000256" key="7">
    <source>
        <dbReference type="ARBA" id="ARBA00023136"/>
    </source>
</evidence>
<feature type="transmembrane region" description="Helical" evidence="8">
    <location>
        <begin position="403"/>
        <end position="432"/>
    </location>
</feature>
<feature type="transmembrane region" description="Helical" evidence="8">
    <location>
        <begin position="136"/>
        <end position="158"/>
    </location>
</feature>
<feature type="transmembrane region" description="Helical" evidence="8">
    <location>
        <begin position="253"/>
        <end position="270"/>
    </location>
</feature>